<keyword evidence="3" id="KW-1185">Reference proteome</keyword>
<sequence>MTIARQDNPSATPTLRHRTAAMEFGRFRGEHPNAWIFQAERYFDFYRIEDSQKLTMKSFYLDGDAIEWYRWLFRNKQLIGWEHFAEKARVRFKPKGLESAEGVLAKLRQVTTISELHSRFDAIVNETNDILDGLMAHIHECRIQAEKGTNQPTFANKGAPLLPSPNQHSSTSFITSPTKTMTSASNLPPLKRLNYCEIQSRQGSDVQPDVPEPFISDDLLVEELQVLEVQEQSVVSYHDLAGRSNQVADALSRPSDIVLLAISSRNYELENELKYLNQSHPELLDIHKKLEGRSNQVADALSRPSDIVLLAISSRNYELENELKYLNQSHPELLDIHKKLEGQSATYLGYVFRDSLLFFRG</sequence>
<evidence type="ECO:0008006" key="4">
    <source>
        <dbReference type="Google" id="ProtNLM"/>
    </source>
</evidence>
<name>A0AAF0QTQ5_SOLVR</name>
<reference evidence="2" key="1">
    <citation type="submission" date="2023-08" db="EMBL/GenBank/DDBJ databases">
        <title>A de novo genome assembly of Solanum verrucosum Schlechtendal, a Mexican diploid species geographically isolated from the other diploid A-genome species in potato relatives.</title>
        <authorList>
            <person name="Hosaka K."/>
        </authorList>
    </citation>
    <scope>NUCLEOTIDE SEQUENCE</scope>
    <source>
        <tissue evidence="2">Young leaves</tissue>
    </source>
</reference>
<dbReference type="Proteomes" id="UP001234989">
    <property type="component" value="Chromosome 5"/>
</dbReference>
<dbReference type="EMBL" id="CP133616">
    <property type="protein sequence ID" value="WMV28188.1"/>
    <property type="molecule type" value="Genomic_DNA"/>
</dbReference>
<feature type="region of interest" description="Disordered" evidence="1">
    <location>
        <begin position="149"/>
        <end position="187"/>
    </location>
</feature>
<organism evidence="2 3">
    <name type="scientific">Solanum verrucosum</name>
    <dbReference type="NCBI Taxonomy" id="315347"/>
    <lineage>
        <taxon>Eukaryota</taxon>
        <taxon>Viridiplantae</taxon>
        <taxon>Streptophyta</taxon>
        <taxon>Embryophyta</taxon>
        <taxon>Tracheophyta</taxon>
        <taxon>Spermatophyta</taxon>
        <taxon>Magnoliopsida</taxon>
        <taxon>eudicotyledons</taxon>
        <taxon>Gunneridae</taxon>
        <taxon>Pentapetalae</taxon>
        <taxon>asterids</taxon>
        <taxon>lamiids</taxon>
        <taxon>Solanales</taxon>
        <taxon>Solanaceae</taxon>
        <taxon>Solanoideae</taxon>
        <taxon>Solaneae</taxon>
        <taxon>Solanum</taxon>
    </lineage>
</organism>
<dbReference type="AlphaFoldDB" id="A0AAF0QTQ5"/>
<evidence type="ECO:0000313" key="2">
    <source>
        <dbReference type="EMBL" id="WMV28188.1"/>
    </source>
</evidence>
<protein>
    <recommendedName>
        <fullName evidence="4">Retrotransposon gag domain-containing protein</fullName>
    </recommendedName>
</protein>
<feature type="compositionally biased region" description="Polar residues" evidence="1">
    <location>
        <begin position="164"/>
        <end position="186"/>
    </location>
</feature>
<proteinExistence type="predicted"/>
<accession>A0AAF0QTQ5</accession>
<evidence type="ECO:0000256" key="1">
    <source>
        <dbReference type="SAM" id="MobiDB-lite"/>
    </source>
</evidence>
<gene>
    <name evidence="2" type="ORF">MTR67_021573</name>
</gene>
<evidence type="ECO:0000313" key="3">
    <source>
        <dbReference type="Proteomes" id="UP001234989"/>
    </source>
</evidence>